<sequence>MSPLATPDFDFMGIHAFLNAVPAPHYEARFNDWRDHSSLDLSAIHMELAPSAPASTCGSSTGSASRRSTSTTSTAQRSVFSQGSQGSRRSHRTAASSPPRSAAPTVTSAFGAHATIHALYSSECVLPCEYAPLGLCNETFQPGEFEVWEDHIVSQHLRYQIPDRCICWFCDQEFSSEENNADARYNFSLRLEHIREHIYDGRSVRHMRPDYFLLEHMYRNSQIPEAHYQRECERSEGPSTAGIVKHNFKPPERRREEELRSRVIHDNRKEEQLRRRERRQRQQRSAHRTTTMHSVAA</sequence>
<evidence type="ECO:0000313" key="2">
    <source>
        <dbReference type="EMBL" id="KAK8862464.1"/>
    </source>
</evidence>
<keyword evidence="3" id="KW-1185">Reference proteome</keyword>
<reference evidence="2 3" key="1">
    <citation type="journal article" date="2024" name="IMA Fungus">
        <title>Apiospora arundinis, a panoply of carbohydrate-active enzymes and secondary metabolites.</title>
        <authorList>
            <person name="Sorensen T."/>
            <person name="Petersen C."/>
            <person name="Muurmann A.T."/>
            <person name="Christiansen J.V."/>
            <person name="Brundto M.L."/>
            <person name="Overgaard C.K."/>
            <person name="Boysen A.T."/>
            <person name="Wollenberg R.D."/>
            <person name="Larsen T.O."/>
            <person name="Sorensen J.L."/>
            <person name="Nielsen K.L."/>
            <person name="Sondergaard T.E."/>
        </authorList>
    </citation>
    <scope>NUCLEOTIDE SEQUENCE [LARGE SCALE GENOMIC DNA]</scope>
    <source>
        <strain evidence="2 3">AAU 773</strain>
    </source>
</reference>
<feature type="compositionally biased region" description="Basic and acidic residues" evidence="1">
    <location>
        <begin position="249"/>
        <end position="274"/>
    </location>
</feature>
<evidence type="ECO:0000256" key="1">
    <source>
        <dbReference type="SAM" id="MobiDB-lite"/>
    </source>
</evidence>
<dbReference type="Proteomes" id="UP001390339">
    <property type="component" value="Unassembled WGS sequence"/>
</dbReference>
<accession>A0ABR2IGP5</accession>
<feature type="region of interest" description="Disordered" evidence="1">
    <location>
        <begin position="52"/>
        <end position="104"/>
    </location>
</feature>
<organism evidence="2 3">
    <name type="scientific">Apiospora arundinis</name>
    <dbReference type="NCBI Taxonomy" id="335852"/>
    <lineage>
        <taxon>Eukaryota</taxon>
        <taxon>Fungi</taxon>
        <taxon>Dikarya</taxon>
        <taxon>Ascomycota</taxon>
        <taxon>Pezizomycotina</taxon>
        <taxon>Sordariomycetes</taxon>
        <taxon>Xylariomycetidae</taxon>
        <taxon>Amphisphaeriales</taxon>
        <taxon>Apiosporaceae</taxon>
        <taxon>Apiospora</taxon>
    </lineage>
</organism>
<comment type="caution">
    <text evidence="2">The sequence shown here is derived from an EMBL/GenBank/DDBJ whole genome shotgun (WGS) entry which is preliminary data.</text>
</comment>
<feature type="compositionally biased region" description="Polar residues" evidence="1">
    <location>
        <begin position="288"/>
        <end position="297"/>
    </location>
</feature>
<gene>
    <name evidence="2" type="ORF">PGQ11_008699</name>
</gene>
<dbReference type="EMBL" id="JAPCWZ010000005">
    <property type="protein sequence ID" value="KAK8862464.1"/>
    <property type="molecule type" value="Genomic_DNA"/>
</dbReference>
<name>A0ABR2IGP5_9PEZI</name>
<evidence type="ECO:0000313" key="3">
    <source>
        <dbReference type="Proteomes" id="UP001390339"/>
    </source>
</evidence>
<feature type="compositionally biased region" description="Basic residues" evidence="1">
    <location>
        <begin position="275"/>
        <end position="287"/>
    </location>
</feature>
<protein>
    <submittedName>
        <fullName evidence="2">Uncharacterized protein</fullName>
    </submittedName>
</protein>
<feature type="region of interest" description="Disordered" evidence="1">
    <location>
        <begin position="233"/>
        <end position="297"/>
    </location>
</feature>
<proteinExistence type="predicted"/>